<dbReference type="PRINTS" id="PR00095">
    <property type="entry name" value="ANTSNTHASEI"/>
</dbReference>
<reference evidence="2 3" key="1">
    <citation type="submission" date="2018-07" db="EMBL/GenBank/DDBJ databases">
        <title>Genomic Encyclopedia of Type Strains, Phase IV (KMG-IV): sequencing the most valuable type-strain genomes for metagenomic binning, comparative biology and taxonomic classification.</title>
        <authorList>
            <person name="Goeker M."/>
        </authorList>
    </citation>
    <scope>NUCLEOTIDE SEQUENCE [LARGE SCALE GENOMIC DNA]</scope>
    <source>
        <strain evidence="2 3">DSM 21410</strain>
    </source>
</reference>
<dbReference type="GO" id="GO:0000162">
    <property type="term" value="P:L-tryptophan biosynthetic process"/>
    <property type="evidence" value="ECO:0007669"/>
    <property type="project" value="TreeGrafter"/>
</dbReference>
<dbReference type="RefSeq" id="WP_084180069.1">
    <property type="nucleotide sequence ID" value="NZ_BHZF01000001.1"/>
</dbReference>
<feature type="domain" description="Chorismate-utilising enzyme C-terminal" evidence="1">
    <location>
        <begin position="172"/>
        <end position="427"/>
    </location>
</feature>
<dbReference type="EMBL" id="QPJS01000001">
    <property type="protein sequence ID" value="RCX05381.1"/>
    <property type="molecule type" value="Genomic_DNA"/>
</dbReference>
<dbReference type="SUPFAM" id="SSF56322">
    <property type="entry name" value="ADC synthase"/>
    <property type="match status" value="1"/>
</dbReference>
<evidence type="ECO:0000313" key="2">
    <source>
        <dbReference type="EMBL" id="RCX05381.1"/>
    </source>
</evidence>
<dbReference type="InterPro" id="IPR019999">
    <property type="entry name" value="Anth_synth_I-like"/>
</dbReference>
<dbReference type="Gene3D" id="3.60.120.10">
    <property type="entry name" value="Anthranilate synthase"/>
    <property type="match status" value="1"/>
</dbReference>
<name>A0A369A8D1_9FLAO</name>
<dbReference type="PANTHER" id="PTHR11236:SF9">
    <property type="entry name" value="ANTHRANILATE SYNTHASE COMPONENT 1"/>
    <property type="match status" value="1"/>
</dbReference>
<dbReference type="PANTHER" id="PTHR11236">
    <property type="entry name" value="AMINOBENZOATE/ANTHRANILATE SYNTHASE"/>
    <property type="match status" value="1"/>
</dbReference>
<sequence length="433" mass="49707">MKQTFLQPATQESNWSTVKLDVNDSELFYRNLIGWGKGLKTFFAFDSAGYTNNSLNRFEWLIMAEEYRKVTAEEFLIRPIGKLGDWIGFLVSYDFKNLLHHQEIIKNDLLQTDLAYFFEPVWVFYKQNGVLYADYRSEYREDFIRLLRELNNSCPPTLLRSLMPEFKPLTDKTQYLSNFEKLLWHLYRGDIYEVNYCVFYLSDGNFDYHALWSEQLSKSSGPMGGVFKTGDISVISKSPERFLVYRNGRLYSQPIKGTIKRGRDHKEDEQLRAKLNTSKKERSENVMIVDLVRNDLSRICEIGSVKVDELFGIYTFPMVHQMVSTVSGVPRDNLHLHDVMKALFPMGSMTGAPKISAMKIIQSVETHNRGYYSGSAGYIAPDGEMDSNVIIRSIVSDQASGKAYIGVGSAVTIYTNGEDEYNECLLKLNSVLS</sequence>
<organism evidence="2 3">
    <name type="scientific">Schleiferia thermophila</name>
    <dbReference type="NCBI Taxonomy" id="884107"/>
    <lineage>
        <taxon>Bacteria</taxon>
        <taxon>Pseudomonadati</taxon>
        <taxon>Bacteroidota</taxon>
        <taxon>Flavobacteriia</taxon>
        <taxon>Flavobacteriales</taxon>
        <taxon>Schleiferiaceae</taxon>
        <taxon>Schleiferia</taxon>
    </lineage>
</organism>
<evidence type="ECO:0000259" key="1">
    <source>
        <dbReference type="Pfam" id="PF00425"/>
    </source>
</evidence>
<protein>
    <submittedName>
        <fullName evidence="2">Para-aminobenzoate synthetase component 1</fullName>
    </submittedName>
</protein>
<dbReference type="AlphaFoldDB" id="A0A369A8D1"/>
<dbReference type="InterPro" id="IPR015890">
    <property type="entry name" value="Chorismate_C"/>
</dbReference>
<comment type="caution">
    <text evidence="2">The sequence shown here is derived from an EMBL/GenBank/DDBJ whole genome shotgun (WGS) entry which is preliminary data.</text>
</comment>
<keyword evidence="3" id="KW-1185">Reference proteome</keyword>
<proteinExistence type="predicted"/>
<dbReference type="Proteomes" id="UP000253517">
    <property type="component" value="Unassembled WGS sequence"/>
</dbReference>
<evidence type="ECO:0000313" key="3">
    <source>
        <dbReference type="Proteomes" id="UP000253517"/>
    </source>
</evidence>
<accession>A0A369A8D1</accession>
<gene>
    <name evidence="2" type="ORF">DES35_101666</name>
</gene>
<dbReference type="InterPro" id="IPR005801">
    <property type="entry name" value="ADC_synthase"/>
</dbReference>
<dbReference type="Pfam" id="PF00425">
    <property type="entry name" value="Chorismate_bind"/>
    <property type="match status" value="1"/>
</dbReference>